<proteinExistence type="predicted"/>
<dbReference type="Gene3D" id="1.20.1280.50">
    <property type="match status" value="1"/>
</dbReference>
<keyword evidence="2" id="KW-1185">Reference proteome</keyword>
<evidence type="ECO:0008006" key="3">
    <source>
        <dbReference type="Google" id="ProtNLM"/>
    </source>
</evidence>
<accession>A0A6A6MIX8</accession>
<evidence type="ECO:0000313" key="2">
    <source>
        <dbReference type="Proteomes" id="UP000467840"/>
    </source>
</evidence>
<comment type="caution">
    <text evidence="1">The sequence shown here is derived from an EMBL/GenBank/DDBJ whole genome shotgun (WGS) entry which is preliminary data.</text>
</comment>
<organism evidence="1 2">
    <name type="scientific">Hevea brasiliensis</name>
    <name type="common">Para rubber tree</name>
    <name type="synonym">Siphonia brasiliensis</name>
    <dbReference type="NCBI Taxonomy" id="3981"/>
    <lineage>
        <taxon>Eukaryota</taxon>
        <taxon>Viridiplantae</taxon>
        <taxon>Streptophyta</taxon>
        <taxon>Embryophyta</taxon>
        <taxon>Tracheophyta</taxon>
        <taxon>Spermatophyta</taxon>
        <taxon>Magnoliopsida</taxon>
        <taxon>eudicotyledons</taxon>
        <taxon>Gunneridae</taxon>
        <taxon>Pentapetalae</taxon>
        <taxon>rosids</taxon>
        <taxon>fabids</taxon>
        <taxon>Malpighiales</taxon>
        <taxon>Euphorbiaceae</taxon>
        <taxon>Crotonoideae</taxon>
        <taxon>Micrandreae</taxon>
        <taxon>Hevea</taxon>
    </lineage>
</organism>
<dbReference type="SUPFAM" id="SSF81383">
    <property type="entry name" value="F-box domain"/>
    <property type="match status" value="1"/>
</dbReference>
<gene>
    <name evidence="1" type="ORF">GH714_034802</name>
</gene>
<protein>
    <recommendedName>
        <fullName evidence="3">F-box domain-containing protein</fullName>
    </recommendedName>
</protein>
<reference evidence="1 2" key="1">
    <citation type="journal article" date="2020" name="Mol. Plant">
        <title>The Chromosome-Based Rubber Tree Genome Provides New Insights into Spurge Genome Evolution and Rubber Biosynthesis.</title>
        <authorList>
            <person name="Liu J."/>
            <person name="Shi C."/>
            <person name="Shi C.C."/>
            <person name="Li W."/>
            <person name="Zhang Q.J."/>
            <person name="Zhang Y."/>
            <person name="Li K."/>
            <person name="Lu H.F."/>
            <person name="Shi C."/>
            <person name="Zhu S.T."/>
            <person name="Xiao Z.Y."/>
            <person name="Nan H."/>
            <person name="Yue Y."/>
            <person name="Zhu X.G."/>
            <person name="Wu Y."/>
            <person name="Hong X.N."/>
            <person name="Fan G.Y."/>
            <person name="Tong Y."/>
            <person name="Zhang D."/>
            <person name="Mao C.L."/>
            <person name="Liu Y.L."/>
            <person name="Hao S.J."/>
            <person name="Liu W.Q."/>
            <person name="Lv M.Q."/>
            <person name="Zhang H.B."/>
            <person name="Liu Y."/>
            <person name="Hu-Tang G.R."/>
            <person name="Wang J.P."/>
            <person name="Wang J.H."/>
            <person name="Sun Y.H."/>
            <person name="Ni S.B."/>
            <person name="Chen W.B."/>
            <person name="Zhang X.C."/>
            <person name="Jiao Y.N."/>
            <person name="Eichler E.E."/>
            <person name="Li G.H."/>
            <person name="Liu X."/>
            <person name="Gao L.Z."/>
        </authorList>
    </citation>
    <scope>NUCLEOTIDE SEQUENCE [LARGE SCALE GENOMIC DNA]</scope>
    <source>
        <strain evidence="2">cv. GT1</strain>
        <tissue evidence="1">Leaf</tissue>
    </source>
</reference>
<dbReference type="InterPro" id="IPR051304">
    <property type="entry name" value="SCF_F-box_domain"/>
</dbReference>
<sequence>MDSRSKKRKNLDMDASSPHWASLQSDLLYRIAKCLSTSVDVLRFRAVCHSWRSSIPSPPKIPSLKLHFPIGPRPYLNGYLLLIKSTVYAFQSLTNYDSSCDTARTLLIKIQESKSGKMILIDPLFASHSENLDTTEFPRVLNLLDDRVHEISKAYVLELVEQVKKVDPVTLEITEFSSVTCGSGYGCGGLVKSSGNLFRIDKFGADDYDFDYSSDSDEEDCPIPFLCTSWMKRSVTGFRWKN</sequence>
<dbReference type="PANTHER" id="PTHR47123:SF3">
    <property type="entry name" value="DUF295 DOMAIN-CONTAINING PROTEIN"/>
    <property type="match status" value="1"/>
</dbReference>
<dbReference type="EMBL" id="JAAGAX010000006">
    <property type="protein sequence ID" value="KAF2312475.1"/>
    <property type="molecule type" value="Genomic_DNA"/>
</dbReference>
<evidence type="ECO:0000313" key="1">
    <source>
        <dbReference type="EMBL" id="KAF2312475.1"/>
    </source>
</evidence>
<dbReference type="InterPro" id="IPR036047">
    <property type="entry name" value="F-box-like_dom_sf"/>
</dbReference>
<name>A0A6A6MIX8_HEVBR</name>
<dbReference type="Proteomes" id="UP000467840">
    <property type="component" value="Chromosome 14"/>
</dbReference>
<dbReference type="PANTHER" id="PTHR47123">
    <property type="entry name" value="F-BOX PROTEIN SKIP23"/>
    <property type="match status" value="1"/>
</dbReference>
<dbReference type="AlphaFoldDB" id="A0A6A6MIX8"/>